<gene>
    <name evidence="2" type="ORF">AA23TX_00154</name>
</gene>
<name>A0A6I8LDR3_9PSEU</name>
<evidence type="ECO:0000313" key="2">
    <source>
        <dbReference type="EMBL" id="VVJ15130.1"/>
    </source>
</evidence>
<dbReference type="AlphaFoldDB" id="A0A6I8LDR3"/>
<evidence type="ECO:0008006" key="4">
    <source>
        <dbReference type="Google" id="ProtNLM"/>
    </source>
</evidence>
<evidence type="ECO:0000313" key="3">
    <source>
        <dbReference type="Proteomes" id="UP000399805"/>
    </source>
</evidence>
<keyword evidence="3" id="KW-1185">Reference proteome</keyword>
<dbReference type="Pfam" id="PF11211">
    <property type="entry name" value="DUF2997"/>
    <property type="match status" value="1"/>
</dbReference>
<evidence type="ECO:0000256" key="1">
    <source>
        <dbReference type="SAM" id="MobiDB-lite"/>
    </source>
</evidence>
<organism evidence="2 3">
    <name type="scientific">Amycolatopsis camponoti</name>
    <dbReference type="NCBI Taxonomy" id="2606593"/>
    <lineage>
        <taxon>Bacteria</taxon>
        <taxon>Bacillati</taxon>
        <taxon>Actinomycetota</taxon>
        <taxon>Actinomycetes</taxon>
        <taxon>Pseudonocardiales</taxon>
        <taxon>Pseudonocardiaceae</taxon>
        <taxon>Amycolatopsis</taxon>
    </lineage>
</organism>
<reference evidence="2 3" key="1">
    <citation type="submission" date="2019-09" db="EMBL/GenBank/DDBJ databases">
        <authorList>
            <person name="Leyn A S."/>
        </authorList>
    </citation>
    <scope>NUCLEOTIDE SEQUENCE [LARGE SCALE GENOMIC DNA]</scope>
    <source>
        <strain evidence="2">AA231_1</strain>
    </source>
</reference>
<proteinExistence type="predicted"/>
<sequence length="74" mass="8067">MTHRVTVTIGKDGSISAETHGVTGSKCLDYIPLLEDLLGAETVTSEFTEDYRRTSASTEDTANTASRQQSQWNS</sequence>
<dbReference type="RefSeq" id="WP_155540679.1">
    <property type="nucleotide sequence ID" value="NZ_CABVGP010000001.1"/>
</dbReference>
<protein>
    <recommendedName>
        <fullName evidence="4">DUF2997 domain-containing protein</fullName>
    </recommendedName>
</protein>
<accession>A0A6I8LDR3</accession>
<dbReference type="EMBL" id="CABVGP010000001">
    <property type="protein sequence ID" value="VVJ15130.1"/>
    <property type="molecule type" value="Genomic_DNA"/>
</dbReference>
<dbReference type="InterPro" id="IPR021375">
    <property type="entry name" value="DUF2997"/>
</dbReference>
<dbReference type="Proteomes" id="UP000399805">
    <property type="component" value="Unassembled WGS sequence"/>
</dbReference>
<feature type="compositionally biased region" description="Polar residues" evidence="1">
    <location>
        <begin position="54"/>
        <end position="74"/>
    </location>
</feature>
<feature type="region of interest" description="Disordered" evidence="1">
    <location>
        <begin position="50"/>
        <end position="74"/>
    </location>
</feature>